<dbReference type="Proteomes" id="UP000318437">
    <property type="component" value="Unassembled WGS sequence"/>
</dbReference>
<dbReference type="RefSeq" id="WP_146447403.1">
    <property type="nucleotide sequence ID" value="NZ_SJPS01000001.1"/>
</dbReference>
<evidence type="ECO:0000313" key="1">
    <source>
        <dbReference type="EMBL" id="TWU29366.1"/>
    </source>
</evidence>
<protein>
    <submittedName>
        <fullName evidence="1">Ribonuclease</fullName>
        <ecNumber evidence="1">3.1.-.-</ecNumber>
    </submittedName>
</protein>
<dbReference type="EC" id="3.1.-.-" evidence="1"/>
<gene>
    <name evidence="1" type="ORF">Pla144_01420</name>
</gene>
<dbReference type="GO" id="GO:0004521">
    <property type="term" value="F:RNA endonuclease activity"/>
    <property type="evidence" value="ECO:0007669"/>
    <property type="project" value="TreeGrafter"/>
</dbReference>
<dbReference type="SUPFAM" id="SSF56281">
    <property type="entry name" value="Metallo-hydrolase/oxidoreductase"/>
    <property type="match status" value="1"/>
</dbReference>
<reference evidence="1 2" key="1">
    <citation type="submission" date="2019-02" db="EMBL/GenBank/DDBJ databases">
        <title>Deep-cultivation of Planctomycetes and their phenomic and genomic characterization uncovers novel biology.</title>
        <authorList>
            <person name="Wiegand S."/>
            <person name="Jogler M."/>
            <person name="Boedeker C."/>
            <person name="Pinto D."/>
            <person name="Vollmers J."/>
            <person name="Rivas-Marin E."/>
            <person name="Kohn T."/>
            <person name="Peeters S.H."/>
            <person name="Heuer A."/>
            <person name="Rast P."/>
            <person name="Oberbeckmann S."/>
            <person name="Bunk B."/>
            <person name="Jeske O."/>
            <person name="Meyerdierks A."/>
            <person name="Storesund J.E."/>
            <person name="Kallscheuer N."/>
            <person name="Luecker S."/>
            <person name="Lage O.M."/>
            <person name="Pohl T."/>
            <person name="Merkel B.J."/>
            <person name="Hornburger P."/>
            <person name="Mueller R.-W."/>
            <person name="Bruemmer F."/>
            <person name="Labrenz M."/>
            <person name="Spormann A.M."/>
            <person name="Op Den Camp H."/>
            <person name="Overmann J."/>
            <person name="Amann R."/>
            <person name="Jetten M.S.M."/>
            <person name="Mascher T."/>
            <person name="Medema M.H."/>
            <person name="Devos D.P."/>
            <person name="Kaster A.-K."/>
            <person name="Ovreas L."/>
            <person name="Rohde M."/>
            <person name="Galperin M.Y."/>
            <person name="Jogler C."/>
        </authorList>
    </citation>
    <scope>NUCLEOTIDE SEQUENCE [LARGE SCALE GENOMIC DNA]</scope>
    <source>
        <strain evidence="1 2">Pla144</strain>
    </source>
</reference>
<dbReference type="InterPro" id="IPR050698">
    <property type="entry name" value="MBL"/>
</dbReference>
<dbReference type="OrthoDB" id="9803916at2"/>
<organism evidence="1 2">
    <name type="scientific">Bythopirellula polymerisocia</name>
    <dbReference type="NCBI Taxonomy" id="2528003"/>
    <lineage>
        <taxon>Bacteria</taxon>
        <taxon>Pseudomonadati</taxon>
        <taxon>Planctomycetota</taxon>
        <taxon>Planctomycetia</taxon>
        <taxon>Pirellulales</taxon>
        <taxon>Lacipirellulaceae</taxon>
        <taxon>Bythopirellula</taxon>
    </lineage>
</organism>
<proteinExistence type="predicted"/>
<dbReference type="InterPro" id="IPR036866">
    <property type="entry name" value="RibonucZ/Hydroxyglut_hydro"/>
</dbReference>
<keyword evidence="2" id="KW-1185">Reference proteome</keyword>
<accession>A0A5C6D2C8</accession>
<dbReference type="GO" id="GO:0016787">
    <property type="term" value="F:hydrolase activity"/>
    <property type="evidence" value="ECO:0007669"/>
    <property type="project" value="UniProtKB-KW"/>
</dbReference>
<comment type="caution">
    <text evidence="1">The sequence shown here is derived from an EMBL/GenBank/DDBJ whole genome shotgun (WGS) entry which is preliminary data.</text>
</comment>
<dbReference type="AlphaFoldDB" id="A0A5C6D2C8"/>
<dbReference type="PANTHER" id="PTHR11203:SF49">
    <property type="entry name" value="BLL1145 PROTEIN"/>
    <property type="match status" value="1"/>
</dbReference>
<dbReference type="Gene3D" id="3.60.15.10">
    <property type="entry name" value="Ribonuclease Z/Hydroxyacylglutathione hydrolase-like"/>
    <property type="match status" value="1"/>
</dbReference>
<evidence type="ECO:0000313" key="2">
    <source>
        <dbReference type="Proteomes" id="UP000318437"/>
    </source>
</evidence>
<name>A0A5C6D2C8_9BACT</name>
<dbReference type="PANTHER" id="PTHR11203">
    <property type="entry name" value="CLEAVAGE AND POLYADENYLATION SPECIFICITY FACTOR FAMILY MEMBER"/>
    <property type="match status" value="1"/>
</dbReference>
<dbReference type="EMBL" id="SJPS01000001">
    <property type="protein sequence ID" value="TWU29366.1"/>
    <property type="molecule type" value="Genomic_DNA"/>
</dbReference>
<sequence length="320" mass="35512">MFHWDQGLFLTKAGLALDVTRRQKVGFISHAHADHMARHELAICTPETARLYQHRLGAHRRTKELRYREPMRFGPLTLTLYPAGHCLGSAMLLADDGEKRLLFTGDFKLGSSATCEEAELPKADILVMESTFGKPKYRLPPRDQTVTELVALVREILESGMTPVIHAYALGKAQEVTKLLTLNGIKVQQHPTTFAVSQVYRQCGIDLGDVTEYKGRVRANHAVVTLPRGMKNFRIAGIKHPVSIAVTGWAVDSGAKYRYRVDHALPLSDHADFEQLLETARCVGAAEIYCTHGSAEFVGHLSAAGFNALPVTGSYQMRMF</sequence>
<keyword evidence="1" id="KW-0378">Hydrolase</keyword>